<evidence type="ECO:0000256" key="5">
    <source>
        <dbReference type="ARBA" id="ARBA00023136"/>
    </source>
</evidence>
<feature type="transmembrane region" description="Helical" evidence="6">
    <location>
        <begin position="32"/>
        <end position="51"/>
    </location>
</feature>
<dbReference type="GO" id="GO:0005886">
    <property type="term" value="C:plasma membrane"/>
    <property type="evidence" value="ECO:0007669"/>
    <property type="project" value="UniProtKB-SubCell"/>
</dbReference>
<accession>A0A1G7AP66</accession>
<dbReference type="PANTHER" id="PTHR30482">
    <property type="entry name" value="HIGH-AFFINITY BRANCHED-CHAIN AMINO ACID TRANSPORT SYSTEM PERMEASE"/>
    <property type="match status" value="1"/>
</dbReference>
<evidence type="ECO:0000256" key="4">
    <source>
        <dbReference type="ARBA" id="ARBA00022989"/>
    </source>
</evidence>
<dbReference type="CDD" id="cd06581">
    <property type="entry name" value="TM_PBP1_LivM_like"/>
    <property type="match status" value="1"/>
</dbReference>
<protein>
    <submittedName>
        <fullName evidence="7">Branched-chain amino acid transport system permease protein</fullName>
    </submittedName>
</protein>
<keyword evidence="4 6" id="KW-1133">Transmembrane helix</keyword>
<dbReference type="Proteomes" id="UP000198908">
    <property type="component" value="Unassembled WGS sequence"/>
</dbReference>
<proteinExistence type="predicted"/>
<keyword evidence="5 6" id="KW-0472">Membrane</keyword>
<evidence type="ECO:0000256" key="2">
    <source>
        <dbReference type="ARBA" id="ARBA00022475"/>
    </source>
</evidence>
<feature type="transmembrane region" description="Helical" evidence="6">
    <location>
        <begin position="185"/>
        <end position="207"/>
    </location>
</feature>
<evidence type="ECO:0000256" key="6">
    <source>
        <dbReference type="SAM" id="Phobius"/>
    </source>
</evidence>
<organism evidence="7 8">
    <name type="scientific">Paraburkholderia lycopersici</name>
    <dbReference type="NCBI Taxonomy" id="416944"/>
    <lineage>
        <taxon>Bacteria</taxon>
        <taxon>Pseudomonadati</taxon>
        <taxon>Pseudomonadota</taxon>
        <taxon>Betaproteobacteria</taxon>
        <taxon>Burkholderiales</taxon>
        <taxon>Burkholderiaceae</taxon>
        <taxon>Paraburkholderia</taxon>
    </lineage>
</organism>
<evidence type="ECO:0000313" key="8">
    <source>
        <dbReference type="Proteomes" id="UP000198908"/>
    </source>
</evidence>
<dbReference type="EMBL" id="FMYQ01000035">
    <property type="protein sequence ID" value="SDE16668.1"/>
    <property type="molecule type" value="Genomic_DNA"/>
</dbReference>
<dbReference type="PANTHER" id="PTHR30482:SF10">
    <property type="entry name" value="HIGH-AFFINITY BRANCHED-CHAIN AMINO ACID TRANSPORT PROTEIN BRAE"/>
    <property type="match status" value="1"/>
</dbReference>
<gene>
    <name evidence="7" type="ORF">SAMN05421548_13521</name>
</gene>
<dbReference type="InterPro" id="IPR001851">
    <property type="entry name" value="ABC_transp_permease"/>
</dbReference>
<feature type="transmembrane region" description="Helical" evidence="6">
    <location>
        <begin position="135"/>
        <end position="154"/>
    </location>
</feature>
<feature type="transmembrane region" description="Helical" evidence="6">
    <location>
        <begin position="237"/>
        <end position="257"/>
    </location>
</feature>
<feature type="transmembrane region" description="Helical" evidence="6">
    <location>
        <begin position="263"/>
        <end position="282"/>
    </location>
</feature>
<dbReference type="InterPro" id="IPR043428">
    <property type="entry name" value="LivM-like"/>
</dbReference>
<dbReference type="RefSeq" id="WP_092004561.1">
    <property type="nucleotide sequence ID" value="NZ_FMYQ01000035.1"/>
</dbReference>
<evidence type="ECO:0000256" key="3">
    <source>
        <dbReference type="ARBA" id="ARBA00022692"/>
    </source>
</evidence>
<dbReference type="Pfam" id="PF02653">
    <property type="entry name" value="BPD_transp_2"/>
    <property type="match status" value="1"/>
</dbReference>
<keyword evidence="3 6" id="KW-0812">Transmembrane</keyword>
<evidence type="ECO:0000256" key="1">
    <source>
        <dbReference type="ARBA" id="ARBA00004651"/>
    </source>
</evidence>
<feature type="transmembrane region" description="Helical" evidence="6">
    <location>
        <begin position="57"/>
        <end position="80"/>
    </location>
</feature>
<name>A0A1G7AP66_9BURK</name>
<dbReference type="STRING" id="416944.SAMN05421548_13521"/>
<comment type="subcellular location">
    <subcellularLocation>
        <location evidence="1">Cell membrane</location>
        <topology evidence="1">Multi-pass membrane protein</topology>
    </subcellularLocation>
</comment>
<sequence>MLAYLQNLAVLICVNAILAMTLNFLMGYAGIFSLAHAVFFGVGAYAAALVSMHVSSSIFVCTIASMALCGALSLALALPALRVRGEYFVAASLGLQMLAVTVFSEWRSVTGGLGGITNIPSPVVFGVPVETSNGFFLLALGYLIAVALVLWLLVRSSFGRNLQAIRDSESAAQALGKNVKAIKTLSVVAAAALAGTAGVVYTFYLSFINVEGFTLDLSVLLMAMVIIGGTGSLFGPLIGAALLVLLPAALSFVPGLPQAEVGLVQQAVYGLVMVLLMIYRPGGIVGAGKRRRNAVAQAQQAAQTSAQLGEGGAR</sequence>
<keyword evidence="2" id="KW-1003">Cell membrane</keyword>
<dbReference type="AlphaFoldDB" id="A0A1G7AP66"/>
<reference evidence="8" key="1">
    <citation type="submission" date="2016-09" db="EMBL/GenBank/DDBJ databases">
        <authorList>
            <person name="Varghese N."/>
            <person name="Submissions S."/>
        </authorList>
    </citation>
    <scope>NUCLEOTIDE SEQUENCE [LARGE SCALE GENOMIC DNA]</scope>
    <source>
        <strain evidence="8">TNe-862</strain>
    </source>
</reference>
<feature type="transmembrane region" description="Helical" evidence="6">
    <location>
        <begin position="213"/>
        <end position="230"/>
    </location>
</feature>
<feature type="transmembrane region" description="Helical" evidence="6">
    <location>
        <begin position="6"/>
        <end position="25"/>
    </location>
</feature>
<evidence type="ECO:0000313" key="7">
    <source>
        <dbReference type="EMBL" id="SDE16668.1"/>
    </source>
</evidence>
<keyword evidence="8" id="KW-1185">Reference proteome</keyword>
<dbReference type="OrthoDB" id="3460090at2"/>
<dbReference type="GO" id="GO:0015658">
    <property type="term" value="F:branched-chain amino acid transmembrane transporter activity"/>
    <property type="evidence" value="ECO:0007669"/>
    <property type="project" value="InterPro"/>
</dbReference>